<dbReference type="PANTHER" id="PTHR35936">
    <property type="entry name" value="MEMBRANE-BOUND LYTIC MUREIN TRANSGLYCOSYLASE F"/>
    <property type="match status" value="1"/>
</dbReference>
<dbReference type="InterPro" id="IPR001638">
    <property type="entry name" value="Solute-binding_3/MltF_N"/>
</dbReference>
<dbReference type="PROSITE" id="PS51257">
    <property type="entry name" value="PROKAR_LIPOPROTEIN"/>
    <property type="match status" value="1"/>
</dbReference>
<reference evidence="5" key="1">
    <citation type="submission" date="2018-06" db="EMBL/GenBank/DDBJ databases">
        <authorList>
            <person name="Zhirakovskaya E."/>
        </authorList>
    </citation>
    <scope>NUCLEOTIDE SEQUENCE</scope>
</reference>
<dbReference type="InterPro" id="IPR008258">
    <property type="entry name" value="Transglycosylase_SLT_dom_1"/>
</dbReference>
<evidence type="ECO:0000256" key="3">
    <source>
        <dbReference type="ARBA" id="ARBA00023237"/>
    </source>
</evidence>
<protein>
    <submittedName>
        <fullName evidence="5">Membrane-bound lytic murein transglycosylase F</fullName>
    </submittedName>
</protein>
<comment type="subcellular location">
    <subcellularLocation>
        <location evidence="1">Cell outer membrane</location>
        <topology evidence="1">Peripheral membrane protein</topology>
    </subcellularLocation>
</comment>
<dbReference type="Gene3D" id="1.10.530.10">
    <property type="match status" value="1"/>
</dbReference>
<dbReference type="Pfam" id="PF01464">
    <property type="entry name" value="SLT"/>
    <property type="match status" value="1"/>
</dbReference>
<dbReference type="SUPFAM" id="SSF53955">
    <property type="entry name" value="Lysozyme-like"/>
    <property type="match status" value="1"/>
</dbReference>
<dbReference type="EMBL" id="UOFU01000367">
    <property type="protein sequence ID" value="VAX04154.1"/>
    <property type="molecule type" value="Genomic_DNA"/>
</dbReference>
<dbReference type="GO" id="GO:0008933">
    <property type="term" value="F:peptidoglycan lytic transglycosylase activity"/>
    <property type="evidence" value="ECO:0007669"/>
    <property type="project" value="InterPro"/>
</dbReference>
<name>A0A3B1AWF2_9ZZZZ</name>
<dbReference type="SUPFAM" id="SSF53850">
    <property type="entry name" value="Periplasmic binding protein-like II"/>
    <property type="match status" value="1"/>
</dbReference>
<organism evidence="5">
    <name type="scientific">hydrothermal vent metagenome</name>
    <dbReference type="NCBI Taxonomy" id="652676"/>
    <lineage>
        <taxon>unclassified sequences</taxon>
        <taxon>metagenomes</taxon>
        <taxon>ecological metagenomes</taxon>
    </lineage>
</organism>
<gene>
    <name evidence="5" type="ORF">MNBD_GAMMA20-1413</name>
</gene>
<dbReference type="InterPro" id="IPR000189">
    <property type="entry name" value="Transglyc_AS"/>
</dbReference>
<dbReference type="Pfam" id="PF00497">
    <property type="entry name" value="SBP_bac_3"/>
    <property type="match status" value="1"/>
</dbReference>
<keyword evidence="3" id="KW-0998">Cell outer membrane</keyword>
<accession>A0A3B1AWF2</accession>
<evidence type="ECO:0000259" key="4">
    <source>
        <dbReference type="SMART" id="SM00062"/>
    </source>
</evidence>
<evidence type="ECO:0000313" key="5">
    <source>
        <dbReference type="EMBL" id="VAX04154.1"/>
    </source>
</evidence>
<dbReference type="PROSITE" id="PS00922">
    <property type="entry name" value="TRANSGLYCOSYLASE"/>
    <property type="match status" value="1"/>
</dbReference>
<sequence length="350" mass="40257">MSKRHVHRCWLPFFLCLSLTACSEKPPPPAPRPLLEQIHSNGELVILTTNEPTAYYFDRDDKPAGPEYEMARAFAESLGVKPDFRVFDSLPEVINALRQGEGHIAAAGITITKERQKHFDFGPPYQEVNEELICYRNSKRVGDAGDIAGLEIVVPAQSSYIRTLEKLQTEYPDIYWKTDTRLLTPQLMKKVWRKKIQCTVADSTIAAINRRYYPELSLKYTLASNSQLAWMFPKNSPQLNNAITQWFEEFNKFSALDHLQEKYYGFVEVFDYVDVKRFLRRIDKRYPQYRVMFETAAKEQGISPTLLAAVSYQESHWNPRAKSPTGVRGMMMLTQPVARSLGVTSRLDAE</sequence>
<evidence type="ECO:0000256" key="2">
    <source>
        <dbReference type="ARBA" id="ARBA00022729"/>
    </source>
</evidence>
<dbReference type="GO" id="GO:0009253">
    <property type="term" value="P:peptidoglycan catabolic process"/>
    <property type="evidence" value="ECO:0007669"/>
    <property type="project" value="TreeGrafter"/>
</dbReference>
<dbReference type="InterPro" id="IPR023346">
    <property type="entry name" value="Lysozyme-like_dom_sf"/>
</dbReference>
<evidence type="ECO:0000256" key="1">
    <source>
        <dbReference type="ARBA" id="ARBA00004339"/>
    </source>
</evidence>
<proteinExistence type="predicted"/>
<feature type="non-terminal residue" evidence="5">
    <location>
        <position position="350"/>
    </location>
</feature>
<dbReference type="CDD" id="cd01009">
    <property type="entry name" value="PBP2_YfhD_N"/>
    <property type="match status" value="1"/>
</dbReference>
<dbReference type="AlphaFoldDB" id="A0A3B1AWF2"/>
<feature type="domain" description="Solute-binding protein family 3/N-terminal" evidence="4">
    <location>
        <begin position="43"/>
        <end position="267"/>
    </location>
</feature>
<dbReference type="PANTHER" id="PTHR35936:SF32">
    <property type="entry name" value="MEMBRANE-BOUND LYTIC MUREIN TRANSGLYCOSYLASE F"/>
    <property type="match status" value="1"/>
</dbReference>
<keyword evidence="2" id="KW-0732">Signal</keyword>
<keyword evidence="3" id="KW-0472">Membrane</keyword>
<dbReference type="GO" id="GO:0009279">
    <property type="term" value="C:cell outer membrane"/>
    <property type="evidence" value="ECO:0007669"/>
    <property type="project" value="UniProtKB-SubCell"/>
</dbReference>
<dbReference type="SMART" id="SM00062">
    <property type="entry name" value="PBPb"/>
    <property type="match status" value="1"/>
</dbReference>
<dbReference type="Gene3D" id="3.40.190.10">
    <property type="entry name" value="Periplasmic binding protein-like II"/>
    <property type="match status" value="2"/>
</dbReference>